<reference evidence="1 2" key="1">
    <citation type="submission" date="2023-01" db="EMBL/GenBank/DDBJ databases">
        <title>Analysis of 21 Apiospora genomes using comparative genomics revels a genus with tremendous synthesis potential of carbohydrate active enzymes and secondary metabolites.</title>
        <authorList>
            <person name="Sorensen T."/>
        </authorList>
    </citation>
    <scope>NUCLEOTIDE SEQUENCE [LARGE SCALE GENOMIC DNA]</scope>
    <source>
        <strain evidence="1 2">CBS 117206</strain>
    </source>
</reference>
<gene>
    <name evidence="1" type="ORF">PG999_005564</name>
</gene>
<proteinExistence type="predicted"/>
<organism evidence="1 2">
    <name type="scientific">Apiospora kogelbergensis</name>
    <dbReference type="NCBI Taxonomy" id="1337665"/>
    <lineage>
        <taxon>Eukaryota</taxon>
        <taxon>Fungi</taxon>
        <taxon>Dikarya</taxon>
        <taxon>Ascomycota</taxon>
        <taxon>Pezizomycotina</taxon>
        <taxon>Sordariomycetes</taxon>
        <taxon>Xylariomycetidae</taxon>
        <taxon>Amphisphaeriales</taxon>
        <taxon>Apiosporaceae</taxon>
        <taxon>Apiospora</taxon>
    </lineage>
</organism>
<dbReference type="Proteomes" id="UP001392437">
    <property type="component" value="Unassembled WGS sequence"/>
</dbReference>
<keyword evidence="2" id="KW-1185">Reference proteome</keyword>
<dbReference type="AlphaFoldDB" id="A0AAW0R2J6"/>
<comment type="caution">
    <text evidence="1">The sequence shown here is derived from an EMBL/GenBank/DDBJ whole genome shotgun (WGS) entry which is preliminary data.</text>
</comment>
<sequence length="354" mass="39472">MSDCVMDSFEEPSQDFITRRDPDLLSELPRSTLGPSYHITDDLLDANSGCPGLMVDIFDTSQTSDIGRSVSPITPNSGTIIFEELPKMPPGGLSPSGSPPMPLFGPSPLDLDCYSDPPCLSFKEIDELFEDLEGSGNSPSEMIDAGDDIALGIGAVQPPRLPPGDLQPRGSSFTSPNGKVEPVTIDLTMSDDEPGEDLKIYQPAKQKKRRRIPAGCISTKRRHTEAMFKHERKGLLRLWAIEIRRKEELKPEIYHFDRRRKRGKWKNDDGAVLEHPVDEAMCIAVLDKNRVQFRLDYNKALRQLECYDEVVGQQLCLSKGEAEKGISHPKEAVQGTWNHVEVTHQAYYFSSVAC</sequence>
<evidence type="ECO:0000313" key="2">
    <source>
        <dbReference type="Proteomes" id="UP001392437"/>
    </source>
</evidence>
<accession>A0AAW0R2J6</accession>
<dbReference type="EMBL" id="JAQQWP010000004">
    <property type="protein sequence ID" value="KAK8121444.1"/>
    <property type="molecule type" value="Genomic_DNA"/>
</dbReference>
<protein>
    <submittedName>
        <fullName evidence="1">Uncharacterized protein</fullName>
    </submittedName>
</protein>
<evidence type="ECO:0000313" key="1">
    <source>
        <dbReference type="EMBL" id="KAK8121444.1"/>
    </source>
</evidence>
<name>A0AAW0R2J6_9PEZI</name>